<evidence type="ECO:0000256" key="1">
    <source>
        <dbReference type="SAM" id="MobiDB-lite"/>
    </source>
</evidence>
<organism evidence="2 3">
    <name type="scientific">Deinococcus arenicola</name>
    <dbReference type="NCBI Taxonomy" id="2994950"/>
    <lineage>
        <taxon>Bacteria</taxon>
        <taxon>Thermotogati</taxon>
        <taxon>Deinococcota</taxon>
        <taxon>Deinococci</taxon>
        <taxon>Deinococcales</taxon>
        <taxon>Deinococcaceae</taxon>
        <taxon>Deinococcus</taxon>
    </lineage>
</organism>
<evidence type="ECO:0000313" key="3">
    <source>
        <dbReference type="Proteomes" id="UP001276150"/>
    </source>
</evidence>
<dbReference type="RefSeq" id="WP_317639830.1">
    <property type="nucleotide sequence ID" value="NZ_JAPMIV010000011.1"/>
</dbReference>
<feature type="compositionally biased region" description="Basic and acidic residues" evidence="1">
    <location>
        <begin position="131"/>
        <end position="147"/>
    </location>
</feature>
<feature type="region of interest" description="Disordered" evidence="1">
    <location>
        <begin position="128"/>
        <end position="251"/>
    </location>
</feature>
<proteinExistence type="predicted"/>
<dbReference type="EMBL" id="JAPMIV010000011">
    <property type="protein sequence ID" value="MDV6374510.1"/>
    <property type="molecule type" value="Genomic_DNA"/>
</dbReference>
<gene>
    <name evidence="2" type="ORF">ORD21_07900</name>
</gene>
<keyword evidence="3" id="KW-1185">Reference proteome</keyword>
<feature type="compositionally biased region" description="Polar residues" evidence="1">
    <location>
        <begin position="174"/>
        <end position="203"/>
    </location>
</feature>
<reference evidence="2 3" key="1">
    <citation type="submission" date="2022-11" db="EMBL/GenBank/DDBJ databases">
        <title>Deinococcus ZS9-10, Low Temperature and Draught-tolerating, UV-resistant Bacteria from Continental Antarctica.</title>
        <authorList>
            <person name="Cheng L."/>
        </authorList>
    </citation>
    <scope>NUCLEOTIDE SEQUENCE [LARGE SCALE GENOMIC DNA]</scope>
    <source>
        <strain evidence="2 3">ZS9-10</strain>
    </source>
</reference>
<evidence type="ECO:0008006" key="4">
    <source>
        <dbReference type="Google" id="ProtNLM"/>
    </source>
</evidence>
<dbReference type="Proteomes" id="UP001276150">
    <property type="component" value="Unassembled WGS sequence"/>
</dbReference>
<protein>
    <recommendedName>
        <fullName evidence="4">DUF3618 domain-containing protein</fullName>
    </recommendedName>
</protein>
<name>A0ABU4DRL7_9DEIO</name>
<sequence length="251" mass="25906">MADYDSGSNLTEREQARERLKASLDVLAERANLQVQMQKEPVKMLGGASAVGAVLGLLIGTQVKRTKKVYVDAASPIKHQQELLKAQKANKGGGGVGGALLATAGTLAFKLLNDRVLAPKLEEMAQSLLEKSGEAPKVKQDKPRAMERASSAGPSLSKPETPAAAALPVHKTMGTATTNPSATASFLKSAPTESTGQAESHNVQAGAEGSAPPMAASHEHPGVVPSPKSVVEAKAQGSAIAPDEKGNPNLR</sequence>
<feature type="compositionally biased region" description="Basic and acidic residues" evidence="1">
    <location>
        <begin position="242"/>
        <end position="251"/>
    </location>
</feature>
<accession>A0ABU4DRL7</accession>
<comment type="caution">
    <text evidence="2">The sequence shown here is derived from an EMBL/GenBank/DDBJ whole genome shotgun (WGS) entry which is preliminary data.</text>
</comment>
<evidence type="ECO:0000313" key="2">
    <source>
        <dbReference type="EMBL" id="MDV6374510.1"/>
    </source>
</evidence>